<dbReference type="AlphaFoldDB" id="A0AAD4H9Z0"/>
<dbReference type="InterPro" id="IPR007763">
    <property type="entry name" value="NDUFA12"/>
</dbReference>
<evidence type="ECO:0000256" key="3">
    <source>
        <dbReference type="SAM" id="MobiDB-lite"/>
    </source>
</evidence>
<sequence>MAGHNICNAIRGHLLDQQRPLYLQPKDTDGSYPWMKSKRSFKPWSGSGSGSGGQRGVKRKAMDEESDGAMSSLPRTIKGFLNMGPGRFMKQLNNIGDTKVGALIGTDKFGNKYFENLNESYGRTRWVQFAKEDSFFSRAEANASQVPAEWHGWLHRMLDAPPTVDKTMVAPKWGVEFTENLTGSPKAYKTYNTTRTKFQAWTPKVAPRA</sequence>
<comment type="function">
    <text evidence="2">Accessory subunit of the mitochondrial membrane respiratory chain NADH dehydrogenase (Complex I), that is believed not to be involved in catalysis. Complex I functions in the transfer of electrons from NADH to the respiratory chain. The immediate electron acceptor for the enzyme is believed to be ubiquinone.</text>
</comment>
<keyword evidence="2" id="KW-0472">Membrane</keyword>
<keyword evidence="2" id="KW-0813">Transport</keyword>
<evidence type="ECO:0000313" key="5">
    <source>
        <dbReference type="Proteomes" id="UP001194580"/>
    </source>
</evidence>
<comment type="subcellular location">
    <subcellularLocation>
        <location evidence="2">Mitochondrion inner membrane</location>
        <topology evidence="2">Peripheral membrane protein</topology>
        <orientation evidence="2">Matrix side</orientation>
    </subcellularLocation>
</comment>
<comment type="caution">
    <text evidence="4">The sequence shown here is derived from an EMBL/GenBank/DDBJ whole genome shotgun (WGS) entry which is preliminary data.</text>
</comment>
<feature type="region of interest" description="Disordered" evidence="3">
    <location>
        <begin position="26"/>
        <end position="71"/>
    </location>
</feature>
<organism evidence="4 5">
    <name type="scientific">Linnemannia exigua</name>
    <dbReference type="NCBI Taxonomy" id="604196"/>
    <lineage>
        <taxon>Eukaryota</taxon>
        <taxon>Fungi</taxon>
        <taxon>Fungi incertae sedis</taxon>
        <taxon>Mucoromycota</taxon>
        <taxon>Mortierellomycotina</taxon>
        <taxon>Mortierellomycetes</taxon>
        <taxon>Mortierellales</taxon>
        <taxon>Mortierellaceae</taxon>
        <taxon>Linnemannia</taxon>
    </lineage>
</organism>
<protein>
    <recommendedName>
        <fullName evidence="2">NADH dehydrogenase [ubiquinone] 1 alpha subcomplex subunit</fullName>
    </recommendedName>
</protein>
<evidence type="ECO:0000256" key="2">
    <source>
        <dbReference type="RuleBase" id="RU363103"/>
    </source>
</evidence>
<dbReference type="Pfam" id="PF05071">
    <property type="entry name" value="NDUFA12"/>
    <property type="match status" value="1"/>
</dbReference>
<dbReference type="EMBL" id="JAAAIL010000099">
    <property type="protein sequence ID" value="KAG0279832.1"/>
    <property type="molecule type" value="Genomic_DNA"/>
</dbReference>
<gene>
    <name evidence="4" type="ORF">BGZ95_012131</name>
</gene>
<accession>A0AAD4H9Z0</accession>
<keyword evidence="2" id="KW-0679">Respiratory chain</keyword>
<dbReference type="GO" id="GO:0045271">
    <property type="term" value="C:respiratory chain complex I"/>
    <property type="evidence" value="ECO:0007669"/>
    <property type="project" value="InterPro"/>
</dbReference>
<comment type="similarity">
    <text evidence="1 2">Belongs to the complex I NDUFA12 subunit family.</text>
</comment>
<dbReference type="GO" id="GO:0005743">
    <property type="term" value="C:mitochondrial inner membrane"/>
    <property type="evidence" value="ECO:0007669"/>
    <property type="project" value="UniProtKB-SubCell"/>
</dbReference>
<evidence type="ECO:0000313" key="4">
    <source>
        <dbReference type="EMBL" id="KAG0279832.1"/>
    </source>
</evidence>
<proteinExistence type="inferred from homology"/>
<dbReference type="GO" id="GO:0006979">
    <property type="term" value="P:response to oxidative stress"/>
    <property type="evidence" value="ECO:0007669"/>
    <property type="project" value="TreeGrafter"/>
</dbReference>
<keyword evidence="2" id="KW-0999">Mitochondrion inner membrane</keyword>
<dbReference type="PANTHER" id="PTHR12910">
    <property type="entry name" value="NADH-UBIQUINONE OXIDOREDUCTASE SUBUNIT B17.2"/>
    <property type="match status" value="1"/>
</dbReference>
<dbReference type="PANTHER" id="PTHR12910:SF2">
    <property type="entry name" value="NADH DEHYDROGENASE [UBIQUINONE] 1 ALPHA SUBCOMPLEX SUBUNIT 12"/>
    <property type="match status" value="1"/>
</dbReference>
<reference evidence="4" key="1">
    <citation type="journal article" date="2020" name="Fungal Divers.">
        <title>Resolving the Mortierellaceae phylogeny through synthesis of multi-gene phylogenetics and phylogenomics.</title>
        <authorList>
            <person name="Vandepol N."/>
            <person name="Liber J."/>
            <person name="Desiro A."/>
            <person name="Na H."/>
            <person name="Kennedy M."/>
            <person name="Barry K."/>
            <person name="Grigoriev I.V."/>
            <person name="Miller A.N."/>
            <person name="O'Donnell K."/>
            <person name="Stajich J.E."/>
            <person name="Bonito G."/>
        </authorList>
    </citation>
    <scope>NUCLEOTIDE SEQUENCE</scope>
    <source>
        <strain evidence="4">NRRL 28262</strain>
    </source>
</reference>
<keyword evidence="5" id="KW-1185">Reference proteome</keyword>
<keyword evidence="2" id="KW-0249">Electron transport</keyword>
<keyword evidence="2" id="KW-0496">Mitochondrion</keyword>
<dbReference type="Proteomes" id="UP001194580">
    <property type="component" value="Unassembled WGS sequence"/>
</dbReference>
<evidence type="ECO:0000256" key="1">
    <source>
        <dbReference type="ARBA" id="ARBA00007355"/>
    </source>
</evidence>
<name>A0AAD4H9Z0_9FUNG</name>